<evidence type="ECO:0000313" key="1">
    <source>
        <dbReference type="EMBL" id="KAL3583555.1"/>
    </source>
</evidence>
<organism evidence="1 2">
    <name type="scientific">Populus alba</name>
    <name type="common">White poplar</name>
    <dbReference type="NCBI Taxonomy" id="43335"/>
    <lineage>
        <taxon>Eukaryota</taxon>
        <taxon>Viridiplantae</taxon>
        <taxon>Streptophyta</taxon>
        <taxon>Embryophyta</taxon>
        <taxon>Tracheophyta</taxon>
        <taxon>Spermatophyta</taxon>
        <taxon>Magnoliopsida</taxon>
        <taxon>eudicotyledons</taxon>
        <taxon>Gunneridae</taxon>
        <taxon>Pentapetalae</taxon>
        <taxon>rosids</taxon>
        <taxon>fabids</taxon>
        <taxon>Malpighiales</taxon>
        <taxon>Salicaceae</taxon>
        <taxon>Saliceae</taxon>
        <taxon>Populus</taxon>
    </lineage>
</organism>
<accession>A0ACC4BYS2</accession>
<reference evidence="1 2" key="1">
    <citation type="journal article" date="2024" name="Plant Biotechnol. J.">
        <title>Genome and CRISPR/Cas9 system of a widespread forest tree (Populus alba) in the world.</title>
        <authorList>
            <person name="Liu Y.J."/>
            <person name="Jiang P.F."/>
            <person name="Han X.M."/>
            <person name="Li X.Y."/>
            <person name="Wang H.M."/>
            <person name="Wang Y.J."/>
            <person name="Wang X.X."/>
            <person name="Zeng Q.Y."/>
        </authorList>
    </citation>
    <scope>NUCLEOTIDE SEQUENCE [LARGE SCALE GENOMIC DNA]</scope>
    <source>
        <strain evidence="2">cv. PAL-ZL1</strain>
    </source>
</reference>
<gene>
    <name evidence="1" type="ORF">D5086_014616</name>
</gene>
<comment type="caution">
    <text evidence="1">The sequence shown here is derived from an EMBL/GenBank/DDBJ whole genome shotgun (WGS) entry which is preliminary data.</text>
</comment>
<protein>
    <submittedName>
        <fullName evidence="1">Uncharacterized protein</fullName>
    </submittedName>
</protein>
<dbReference type="EMBL" id="RCHU02000007">
    <property type="protein sequence ID" value="KAL3583555.1"/>
    <property type="molecule type" value="Genomic_DNA"/>
</dbReference>
<evidence type="ECO:0000313" key="2">
    <source>
        <dbReference type="Proteomes" id="UP000309997"/>
    </source>
</evidence>
<name>A0ACC4BYS2_POPAL</name>
<proteinExistence type="predicted"/>
<sequence>MNDDMLLNRLTEVKGIGVWSVHMFMLFSLHRPDVLPVGDLGVRKGVQSLYGLKDLPQALEMEQICEKWKPYRMDKILFVHYILETAFSCQGLLNQMKQDLNLETVHLNVYRSIVELVYMQVISIWWRLSCGHVKSYFSMLEVTRLVLDQRVGLLIYPPLTIAGTAIAHRWVEVKRNSVWDQV</sequence>
<dbReference type="Proteomes" id="UP000309997">
    <property type="component" value="Unassembled WGS sequence"/>
</dbReference>
<keyword evidence="2" id="KW-1185">Reference proteome</keyword>